<accession>A8RMW2</accession>
<evidence type="ECO:0000313" key="2">
    <source>
        <dbReference type="Proteomes" id="UP000005396"/>
    </source>
</evidence>
<gene>
    <name evidence="1" type="ORF">CLOBOL_02044</name>
</gene>
<protein>
    <submittedName>
        <fullName evidence="1">Uncharacterized protein</fullName>
    </submittedName>
</protein>
<proteinExistence type="predicted"/>
<dbReference type="Proteomes" id="UP000005396">
    <property type="component" value="Unassembled WGS sequence"/>
</dbReference>
<evidence type="ECO:0000313" key="1">
    <source>
        <dbReference type="EMBL" id="EDP17802.1"/>
    </source>
</evidence>
<comment type="caution">
    <text evidence="1">The sequence shown here is derived from an EMBL/GenBank/DDBJ whole genome shotgun (WGS) entry which is preliminary data.</text>
</comment>
<dbReference type="AlphaFoldDB" id="A8RMW2"/>
<dbReference type="HOGENOM" id="CLU_3267919_0_0_9"/>
<reference evidence="1 2" key="2">
    <citation type="submission" date="2007-09" db="EMBL/GenBank/DDBJ databases">
        <title>Draft genome sequence of Clostridium bolteae (ATCC BAA-613).</title>
        <authorList>
            <person name="Sudarsanam P."/>
            <person name="Ley R."/>
            <person name="Guruge J."/>
            <person name="Turnbaugh P.J."/>
            <person name="Mahowald M."/>
            <person name="Liep D."/>
            <person name="Gordon J."/>
        </authorList>
    </citation>
    <scope>NUCLEOTIDE SEQUENCE [LARGE SCALE GENOMIC DNA]</scope>
    <source>
        <strain evidence="2">ATCC BAA-613 / DSM 15670 / CCUG 46953 / JCM 12243 / WAL 16351</strain>
    </source>
</reference>
<reference evidence="1 2" key="1">
    <citation type="submission" date="2007-08" db="EMBL/GenBank/DDBJ databases">
        <authorList>
            <person name="Fulton L."/>
            <person name="Clifton S."/>
            <person name="Fulton B."/>
            <person name="Xu J."/>
            <person name="Minx P."/>
            <person name="Pepin K.H."/>
            <person name="Johnson M."/>
            <person name="Thiruvilangam P."/>
            <person name="Bhonagiri V."/>
            <person name="Nash W.E."/>
            <person name="Mardis E.R."/>
            <person name="Wilson R.K."/>
        </authorList>
    </citation>
    <scope>NUCLEOTIDE SEQUENCE [LARGE SCALE GENOMIC DNA]</scope>
    <source>
        <strain evidence="2">ATCC BAA-613 / DSM 15670 / CCUG 46953 / JCM 12243 / WAL 16351</strain>
    </source>
</reference>
<name>A8RMW2_ENTBW</name>
<dbReference type="EMBL" id="ABCC02000021">
    <property type="protein sequence ID" value="EDP17802.1"/>
    <property type="molecule type" value="Genomic_DNA"/>
</dbReference>
<sequence length="41" mass="4710">MVLYPLRNLSEPSGFYLAKSGKVHYNIEKGLSRKKQEQSRG</sequence>
<dbReference type="PaxDb" id="411902-CLOBOL_02044"/>
<organism evidence="1 2">
    <name type="scientific">Enterocloster bolteae (strain ATCC BAA-613 / DSM 15670 / CCUG 46953 / JCM 12243 / WAL 16351)</name>
    <name type="common">Clostridium bolteae</name>
    <dbReference type="NCBI Taxonomy" id="411902"/>
    <lineage>
        <taxon>Bacteria</taxon>
        <taxon>Bacillati</taxon>
        <taxon>Bacillota</taxon>
        <taxon>Clostridia</taxon>
        <taxon>Lachnospirales</taxon>
        <taxon>Lachnospiraceae</taxon>
        <taxon>Enterocloster</taxon>
    </lineage>
</organism>